<dbReference type="RefSeq" id="WP_095999496.1">
    <property type="nucleotide sequence ID" value="NZ_NSLI01000005.1"/>
</dbReference>
<dbReference type="EMBL" id="NSLI01000005">
    <property type="protein sequence ID" value="PAX06751.1"/>
    <property type="molecule type" value="Genomic_DNA"/>
</dbReference>
<proteinExistence type="predicted"/>
<sequence>MFAHIFAAVLTTAAIQPLAVTIDGAGEPIDLTYDARPDVRYRQLGAVAPPGRPSSLRCAWSADMRVARRAERRGVPLASLSRDLAKLNLAEGSRHGWCAQVRAGVEREVAGMAAAAQPRVREVVARDQASVSAELRSLTPPPA</sequence>
<dbReference type="OrthoDB" id="7506756at2"/>
<organism evidence="1 2">
    <name type="scientific">Sphingomonas lenta</name>
    <dbReference type="NCBI Taxonomy" id="1141887"/>
    <lineage>
        <taxon>Bacteria</taxon>
        <taxon>Pseudomonadati</taxon>
        <taxon>Pseudomonadota</taxon>
        <taxon>Alphaproteobacteria</taxon>
        <taxon>Sphingomonadales</taxon>
        <taxon>Sphingomonadaceae</taxon>
        <taxon>Sphingomonas</taxon>
    </lineage>
</organism>
<dbReference type="Proteomes" id="UP000218151">
    <property type="component" value="Unassembled WGS sequence"/>
</dbReference>
<accession>A0A2A2SCM3</accession>
<evidence type="ECO:0000313" key="1">
    <source>
        <dbReference type="EMBL" id="PAX06751.1"/>
    </source>
</evidence>
<comment type="caution">
    <text evidence="1">The sequence shown here is derived from an EMBL/GenBank/DDBJ whole genome shotgun (WGS) entry which is preliminary data.</text>
</comment>
<keyword evidence="2" id="KW-1185">Reference proteome</keyword>
<name>A0A2A2SCM3_9SPHN</name>
<reference evidence="2" key="1">
    <citation type="submission" date="2017-09" db="EMBL/GenBank/DDBJ databases">
        <authorList>
            <person name="Feng G."/>
            <person name="Zhu H."/>
        </authorList>
    </citation>
    <scope>NUCLEOTIDE SEQUENCE [LARGE SCALE GENOMIC DNA]</scope>
    <source>
        <strain evidence="2">1PNM-20</strain>
    </source>
</reference>
<protein>
    <submittedName>
        <fullName evidence="1">Uncharacterized protein</fullName>
    </submittedName>
</protein>
<evidence type="ECO:0000313" key="2">
    <source>
        <dbReference type="Proteomes" id="UP000218151"/>
    </source>
</evidence>
<dbReference type="AlphaFoldDB" id="A0A2A2SCM3"/>
<gene>
    <name evidence="1" type="ORF">CKY28_16655</name>
</gene>